<evidence type="ECO:0000259" key="2">
    <source>
        <dbReference type="Pfam" id="PF01648"/>
    </source>
</evidence>
<sequence length="165" mass="17946">MISGIGIDILSLPRFTQFVRRRGTGKVARRILTSGEMERFVKISGSSSSPSLGYSLGSLEKSKAGEEKEDEDLIQKQVRFLSSRWCIKEAAYKSLTPLLPRPPSWKSFHLAHSPSGQPSLDIVQLPGLGGGGGERWRLMATLSHDAGVVVGVVVALDKQFGSDHK</sequence>
<dbReference type="SUPFAM" id="SSF56214">
    <property type="entry name" value="4'-phosphopantetheinyl transferase"/>
    <property type="match status" value="1"/>
</dbReference>
<dbReference type="EMBL" id="AWGH01000004">
    <property type="protein sequence ID" value="ODO05428.1"/>
    <property type="molecule type" value="Genomic_DNA"/>
</dbReference>
<dbReference type="InterPro" id="IPR037143">
    <property type="entry name" value="4-PPantetheinyl_Trfase_dom_sf"/>
</dbReference>
<accession>A0A1E3JX29</accession>
<dbReference type="Pfam" id="PF01648">
    <property type="entry name" value="ACPS"/>
    <property type="match status" value="1"/>
</dbReference>
<organism evidence="3 4">
    <name type="scientific">Cryptococcus wingfieldii CBS 7118</name>
    <dbReference type="NCBI Taxonomy" id="1295528"/>
    <lineage>
        <taxon>Eukaryota</taxon>
        <taxon>Fungi</taxon>
        <taxon>Dikarya</taxon>
        <taxon>Basidiomycota</taxon>
        <taxon>Agaricomycotina</taxon>
        <taxon>Tremellomycetes</taxon>
        <taxon>Tremellales</taxon>
        <taxon>Cryptococcaceae</taxon>
        <taxon>Cryptococcus</taxon>
    </lineage>
</organism>
<dbReference type="OrthoDB" id="15433at2759"/>
<dbReference type="Proteomes" id="UP000094819">
    <property type="component" value="Unassembled WGS sequence"/>
</dbReference>
<dbReference type="InterPro" id="IPR008278">
    <property type="entry name" value="4-PPantetheinyl_Trfase_dom"/>
</dbReference>
<dbReference type="AlphaFoldDB" id="A0A1E3JX29"/>
<name>A0A1E3JX29_9TREE</name>
<proteinExistence type="predicted"/>
<dbReference type="RefSeq" id="XP_019034083.1">
    <property type="nucleotide sequence ID" value="XM_019174276.1"/>
</dbReference>
<keyword evidence="4" id="KW-1185">Reference proteome</keyword>
<comment type="caution">
    <text evidence="3">The sequence shown here is derived from an EMBL/GenBank/DDBJ whole genome shotgun (WGS) entry which is preliminary data.</text>
</comment>
<evidence type="ECO:0000313" key="4">
    <source>
        <dbReference type="Proteomes" id="UP000094819"/>
    </source>
</evidence>
<keyword evidence="1" id="KW-0808">Transferase</keyword>
<protein>
    <recommendedName>
        <fullName evidence="2">4'-phosphopantetheinyl transferase domain-containing protein</fullName>
    </recommendedName>
</protein>
<dbReference type="GeneID" id="30191334"/>
<reference evidence="3 4" key="1">
    <citation type="submission" date="2016-06" db="EMBL/GenBank/DDBJ databases">
        <title>Evolution of pathogenesis and genome organization in the Tremellales.</title>
        <authorList>
            <person name="Cuomo C."/>
            <person name="Litvintseva A."/>
            <person name="Heitman J."/>
            <person name="Chen Y."/>
            <person name="Sun S."/>
            <person name="Springer D."/>
            <person name="Dromer F."/>
            <person name="Young S."/>
            <person name="Zeng Q."/>
            <person name="Chapman S."/>
            <person name="Gujja S."/>
            <person name="Saif S."/>
            <person name="Birren B."/>
        </authorList>
    </citation>
    <scope>NUCLEOTIDE SEQUENCE [LARGE SCALE GENOMIC DNA]</scope>
    <source>
        <strain evidence="3 4">CBS 7118</strain>
    </source>
</reference>
<feature type="domain" description="4'-phosphopantetheinyl transferase" evidence="2">
    <location>
        <begin position="4"/>
        <end position="122"/>
    </location>
</feature>
<gene>
    <name evidence="3" type="ORF">L198_02121</name>
</gene>
<dbReference type="GO" id="GO:0000287">
    <property type="term" value="F:magnesium ion binding"/>
    <property type="evidence" value="ECO:0007669"/>
    <property type="project" value="InterPro"/>
</dbReference>
<evidence type="ECO:0000256" key="1">
    <source>
        <dbReference type="ARBA" id="ARBA00022679"/>
    </source>
</evidence>
<evidence type="ECO:0000313" key="3">
    <source>
        <dbReference type="EMBL" id="ODO05428.1"/>
    </source>
</evidence>
<dbReference type="Gene3D" id="3.90.470.20">
    <property type="entry name" value="4'-phosphopantetheinyl transferase domain"/>
    <property type="match status" value="1"/>
</dbReference>
<dbReference type="GO" id="GO:0008897">
    <property type="term" value="F:holo-[acyl-carrier-protein] synthase activity"/>
    <property type="evidence" value="ECO:0007669"/>
    <property type="project" value="InterPro"/>
</dbReference>